<feature type="binding site" evidence="9">
    <location>
        <position position="152"/>
    </location>
    <ligand>
        <name>Mn(2+)</name>
        <dbReference type="ChEBI" id="CHEBI:29035"/>
    </ligand>
</feature>
<dbReference type="GO" id="GO:0070402">
    <property type="term" value="F:NADPH binding"/>
    <property type="evidence" value="ECO:0007669"/>
    <property type="project" value="InterPro"/>
</dbReference>
<comment type="caution">
    <text evidence="13">The sequence shown here is derived from an EMBL/GenBank/DDBJ whole genome shotgun (WGS) entry which is preliminary data.</text>
</comment>
<gene>
    <name evidence="9" type="primary">dxr</name>
    <name evidence="13" type="ORF">B6A14_05950</name>
</gene>
<comment type="caution">
    <text evidence="9">Lacks conserved residue(s) required for the propagation of feature annotation.</text>
</comment>
<comment type="function">
    <text evidence="9">Catalyzes the NADPH-dependent rearrangement and reduction of 1-deoxy-D-xylulose-5-phosphate (DXP) to 2-C-methyl-D-erythritol 4-phosphate (MEP).</text>
</comment>
<dbReference type="InterPro" id="IPR003821">
    <property type="entry name" value="DXP_reductoisomerase"/>
</dbReference>
<feature type="binding site" evidence="9">
    <location>
        <position position="154"/>
    </location>
    <ligand>
        <name>1-deoxy-D-xylulose 5-phosphate</name>
        <dbReference type="ChEBI" id="CHEBI:57792"/>
    </ligand>
</feature>
<dbReference type="NCBIfam" id="NF009114">
    <property type="entry name" value="PRK12464.1"/>
    <property type="match status" value="1"/>
</dbReference>
<comment type="cofactor">
    <cofactor evidence="9">
        <name>Mg(2+)</name>
        <dbReference type="ChEBI" id="CHEBI:18420"/>
    </cofactor>
    <cofactor evidence="9">
        <name>Mn(2+)</name>
        <dbReference type="ChEBI" id="CHEBI:29035"/>
    </cofactor>
</comment>
<keyword evidence="14" id="KW-1185">Reference proteome</keyword>
<organism evidence="13 14">
    <name type="scientific">Polynucleobacter hirudinilacicola</name>
    <dbReference type="NCBI Taxonomy" id="1743166"/>
    <lineage>
        <taxon>Bacteria</taxon>
        <taxon>Pseudomonadati</taxon>
        <taxon>Pseudomonadota</taxon>
        <taxon>Betaproteobacteria</taxon>
        <taxon>Burkholderiales</taxon>
        <taxon>Burkholderiaceae</taxon>
        <taxon>Polynucleobacter</taxon>
    </lineage>
</organism>
<keyword evidence="5 9" id="KW-0560">Oxidoreductase</keyword>
<dbReference type="SUPFAM" id="SSF55347">
    <property type="entry name" value="Glyceraldehyde-3-phosphate dehydrogenase-like, C-terminal domain"/>
    <property type="match status" value="1"/>
</dbReference>
<keyword evidence="3 9" id="KW-0479">Metal-binding</keyword>
<evidence type="ECO:0000256" key="7">
    <source>
        <dbReference type="ARBA" id="ARBA00023229"/>
    </source>
</evidence>
<keyword evidence="13" id="KW-0413">Isomerase</keyword>
<feature type="binding site" evidence="9">
    <location>
        <position position="153"/>
    </location>
    <ligand>
        <name>1-deoxy-D-xylulose 5-phosphate</name>
        <dbReference type="ChEBI" id="CHEBI:57792"/>
    </ligand>
</feature>
<feature type="binding site" evidence="9">
    <location>
        <position position="213"/>
    </location>
    <ligand>
        <name>NADPH</name>
        <dbReference type="ChEBI" id="CHEBI:57783"/>
    </ligand>
</feature>
<feature type="binding site" evidence="9">
    <location>
        <position position="207"/>
    </location>
    <ligand>
        <name>1-deoxy-D-xylulose 5-phosphate</name>
        <dbReference type="ChEBI" id="CHEBI:57792"/>
    </ligand>
</feature>
<dbReference type="EC" id="1.1.1.267" evidence="9"/>
<feature type="binding site" evidence="9">
    <location>
        <position position="184"/>
    </location>
    <ligand>
        <name>1-deoxy-D-xylulose 5-phosphate</name>
        <dbReference type="ChEBI" id="CHEBI:57792"/>
    </ligand>
</feature>
<dbReference type="GO" id="GO:0030604">
    <property type="term" value="F:1-deoxy-D-xylulose-5-phosphate reductoisomerase activity"/>
    <property type="evidence" value="ECO:0007669"/>
    <property type="project" value="UniProtKB-UniRule"/>
</dbReference>
<dbReference type="HAMAP" id="MF_00183">
    <property type="entry name" value="DXP_reductoisom"/>
    <property type="match status" value="1"/>
</dbReference>
<dbReference type="PIRSF" id="PIRSF006205">
    <property type="entry name" value="Dxp_reductismrs"/>
    <property type="match status" value="1"/>
</dbReference>
<dbReference type="SUPFAM" id="SSF51735">
    <property type="entry name" value="NAD(P)-binding Rossmann-fold domains"/>
    <property type="match status" value="1"/>
</dbReference>
<protein>
    <recommendedName>
        <fullName evidence="9">1-deoxy-D-xylulose 5-phosphate reductoisomerase</fullName>
        <shortName evidence="9">DXP reductoisomerase</shortName>
        <ecNumber evidence="9">1.1.1.267</ecNumber>
    </recommendedName>
    <alternativeName>
        <fullName evidence="9">1-deoxyxylulose-5-phosphate reductoisomerase</fullName>
    </alternativeName>
    <alternativeName>
        <fullName evidence="9">2-C-methyl-D-erythritol 4-phosphate synthase</fullName>
    </alternativeName>
</protein>
<accession>A0A210RWG6</accession>
<dbReference type="EMBL" id="NAIA01000003">
    <property type="protein sequence ID" value="OWF65343.1"/>
    <property type="molecule type" value="Genomic_DNA"/>
</dbReference>
<feature type="binding site" evidence="9">
    <location>
        <position position="127"/>
    </location>
    <ligand>
        <name>1-deoxy-D-xylulose 5-phosphate</name>
        <dbReference type="ChEBI" id="CHEBI:57792"/>
    </ligand>
</feature>
<feature type="binding site" evidence="9">
    <location>
        <position position="12"/>
    </location>
    <ligand>
        <name>NADPH</name>
        <dbReference type="ChEBI" id="CHEBI:57783"/>
    </ligand>
</feature>
<feature type="binding site" evidence="9">
    <location>
        <position position="229"/>
    </location>
    <ligand>
        <name>1-deoxy-D-xylulose 5-phosphate</name>
        <dbReference type="ChEBI" id="CHEBI:57792"/>
    </ligand>
</feature>
<dbReference type="InterPro" id="IPR013644">
    <property type="entry name" value="DXP_reductoisomerase_C"/>
</dbReference>
<evidence type="ECO:0000256" key="5">
    <source>
        <dbReference type="ARBA" id="ARBA00023002"/>
    </source>
</evidence>
<feature type="domain" description="1-deoxy-D-xylulose 5-phosphate reductoisomerase C-terminal" evidence="11">
    <location>
        <begin position="148"/>
        <end position="237"/>
    </location>
</feature>
<keyword evidence="4 9" id="KW-0521">NADP</keyword>
<evidence type="ECO:0000256" key="2">
    <source>
        <dbReference type="ARBA" id="ARBA00006825"/>
    </source>
</evidence>
<feature type="binding site" evidence="9">
    <location>
        <position position="229"/>
    </location>
    <ligand>
        <name>Mn(2+)</name>
        <dbReference type="ChEBI" id="CHEBI:29035"/>
    </ligand>
</feature>
<dbReference type="NCBIfam" id="TIGR00243">
    <property type="entry name" value="Dxr"/>
    <property type="match status" value="1"/>
</dbReference>
<dbReference type="SUPFAM" id="SSF69055">
    <property type="entry name" value="1-deoxy-D-xylulose-5-phosphate reductoisomerase, C-terminal domain"/>
    <property type="match status" value="1"/>
</dbReference>
<dbReference type="Pfam" id="PF02670">
    <property type="entry name" value="DXP_reductoisom"/>
    <property type="match status" value="1"/>
</dbReference>
<comment type="catalytic activity">
    <reaction evidence="8">
        <text>2-C-methyl-D-erythritol 4-phosphate + NADP(+) = 1-deoxy-D-xylulose 5-phosphate + NADPH + H(+)</text>
        <dbReference type="Rhea" id="RHEA:13717"/>
        <dbReference type="ChEBI" id="CHEBI:15378"/>
        <dbReference type="ChEBI" id="CHEBI:57783"/>
        <dbReference type="ChEBI" id="CHEBI:57792"/>
        <dbReference type="ChEBI" id="CHEBI:58262"/>
        <dbReference type="ChEBI" id="CHEBI:58349"/>
        <dbReference type="EC" id="1.1.1.267"/>
    </reaction>
    <physiologicalReaction direction="right-to-left" evidence="8">
        <dbReference type="Rhea" id="RHEA:13719"/>
    </physiologicalReaction>
</comment>
<dbReference type="RefSeq" id="WP_087909535.1">
    <property type="nucleotide sequence ID" value="NZ_NAIA01000003.1"/>
</dbReference>
<feature type="domain" description="DXP reductoisomerase C-terminal" evidence="12">
    <location>
        <begin position="269"/>
        <end position="385"/>
    </location>
</feature>
<dbReference type="Proteomes" id="UP000196880">
    <property type="component" value="Unassembled WGS sequence"/>
</dbReference>
<evidence type="ECO:0000256" key="9">
    <source>
        <dbReference type="HAMAP-Rule" id="MF_00183"/>
    </source>
</evidence>
<dbReference type="InterPro" id="IPR036169">
    <property type="entry name" value="DXPR_C_sf"/>
</dbReference>
<dbReference type="Pfam" id="PF08436">
    <property type="entry name" value="DXP_redisom_C"/>
    <property type="match status" value="1"/>
</dbReference>
<feature type="binding site" evidence="9">
    <location>
        <position position="154"/>
    </location>
    <ligand>
        <name>Mn(2+)</name>
        <dbReference type="ChEBI" id="CHEBI:29035"/>
    </ligand>
</feature>
<sequence length="396" mass="42033">MAIKQVAILGSTGSIGVNTLDVIRAHPERFKVVALTASKQVDRLAQQCIEFKPAIAVLADADGAARLEKLLREQKINTQVLYGPQALVTAVTDSGCDTVMAAIVGAAGLVPTLAAAKAGKRVLLANKEALVMSGNLFMQAMKQGGGELLPIDSEHNAIFQCLPNQYTKAPSPGLGVEELWLTASGGPFRNTPLDQLGGITPEQACAHPNWVMGRKISVDSATMMNKGLEVIEAFWLFGMSLEKIKVLIHPQSVVHSMVRYRDGSVIAQLGQPDMRTPIAYGLAWPERIDAGVAPLSLTQLAALSFNEPDLARFPCLSLAFAAAKVGGTAPTVLNAANEIAVAAFLDEGMPYLQIPKVVEKTLSAIPVADAGSIESILEIDAQARTVARDFIKTFNS</sequence>
<feature type="binding site" evidence="9">
    <location>
        <position position="14"/>
    </location>
    <ligand>
        <name>NADPH</name>
        <dbReference type="ChEBI" id="CHEBI:57783"/>
    </ligand>
</feature>
<comment type="similarity">
    <text evidence="2 9">Belongs to the DXR family.</text>
</comment>
<dbReference type="InterPro" id="IPR013512">
    <property type="entry name" value="DXP_reductoisomerase_N"/>
</dbReference>
<dbReference type="AlphaFoldDB" id="A0A210RWG6"/>
<evidence type="ECO:0000256" key="1">
    <source>
        <dbReference type="ARBA" id="ARBA00005094"/>
    </source>
</evidence>
<comment type="pathway">
    <text evidence="1 9">Isoprenoid biosynthesis; isopentenyl diphosphate biosynthesis via DXP pathway; isopentenyl diphosphate from 1-deoxy-D-xylulose 5-phosphate: step 1/6.</text>
</comment>
<keyword evidence="7 9" id="KW-0414">Isoprene biosynthesis</keyword>
<feature type="binding site" evidence="9">
    <location>
        <position position="128"/>
    </location>
    <ligand>
        <name>NADPH</name>
        <dbReference type="ChEBI" id="CHEBI:57783"/>
    </ligand>
</feature>
<evidence type="ECO:0000256" key="3">
    <source>
        <dbReference type="ARBA" id="ARBA00022723"/>
    </source>
</evidence>
<keyword evidence="9" id="KW-0460">Magnesium</keyword>
<dbReference type="NCBIfam" id="NF003938">
    <property type="entry name" value="PRK05447.1-1"/>
    <property type="match status" value="1"/>
</dbReference>
<dbReference type="Gene3D" id="1.10.1740.10">
    <property type="match status" value="1"/>
</dbReference>
<dbReference type="PANTHER" id="PTHR30525:SF0">
    <property type="entry name" value="1-DEOXY-D-XYLULOSE 5-PHOSPHATE REDUCTOISOMERASE, CHLOROPLASTIC"/>
    <property type="match status" value="1"/>
</dbReference>
<evidence type="ECO:0000256" key="8">
    <source>
        <dbReference type="ARBA" id="ARBA00048543"/>
    </source>
</evidence>
<dbReference type="InterPro" id="IPR026877">
    <property type="entry name" value="DXPR_C"/>
</dbReference>
<evidence type="ECO:0000313" key="14">
    <source>
        <dbReference type="Proteomes" id="UP000196880"/>
    </source>
</evidence>
<feature type="binding site" evidence="9">
    <location>
        <position position="220"/>
    </location>
    <ligand>
        <name>1-deoxy-D-xylulose 5-phosphate</name>
        <dbReference type="ChEBI" id="CHEBI:57792"/>
    </ligand>
</feature>
<dbReference type="Pfam" id="PF13288">
    <property type="entry name" value="DXPR_C"/>
    <property type="match status" value="1"/>
</dbReference>
<evidence type="ECO:0000256" key="4">
    <source>
        <dbReference type="ARBA" id="ARBA00022857"/>
    </source>
</evidence>
<evidence type="ECO:0000259" key="12">
    <source>
        <dbReference type="Pfam" id="PF13288"/>
    </source>
</evidence>
<dbReference type="InterPro" id="IPR036291">
    <property type="entry name" value="NAD(P)-bd_dom_sf"/>
</dbReference>
<evidence type="ECO:0000259" key="10">
    <source>
        <dbReference type="Pfam" id="PF02670"/>
    </source>
</evidence>
<dbReference type="FunFam" id="3.40.50.720:FF:000045">
    <property type="entry name" value="1-deoxy-D-xylulose 5-phosphate reductoisomerase"/>
    <property type="match status" value="1"/>
</dbReference>
<feature type="binding site" evidence="9">
    <location>
        <position position="13"/>
    </location>
    <ligand>
        <name>NADPH</name>
        <dbReference type="ChEBI" id="CHEBI:57783"/>
    </ligand>
</feature>
<keyword evidence="6 9" id="KW-0464">Manganese</keyword>
<proteinExistence type="inferred from homology"/>
<feature type="binding site" evidence="9">
    <location>
        <position position="226"/>
    </location>
    <ligand>
        <name>1-deoxy-D-xylulose 5-phosphate</name>
        <dbReference type="ChEBI" id="CHEBI:57792"/>
    </ligand>
</feature>
<dbReference type="OrthoDB" id="9806546at2"/>
<dbReference type="Gene3D" id="3.40.50.720">
    <property type="entry name" value="NAD(P)-binding Rossmann-like Domain"/>
    <property type="match status" value="1"/>
</dbReference>
<evidence type="ECO:0000259" key="11">
    <source>
        <dbReference type="Pfam" id="PF08436"/>
    </source>
</evidence>
<evidence type="ECO:0000313" key="13">
    <source>
        <dbReference type="EMBL" id="OWF65343.1"/>
    </source>
</evidence>
<reference evidence="13 14" key="1">
    <citation type="submission" date="2017-03" db="EMBL/GenBank/DDBJ databases">
        <title>New species Polynucleobacter sp. MWH-EgelM1-30-B4.</title>
        <authorList>
            <person name="Hahn M.W."/>
        </authorList>
    </citation>
    <scope>NUCLEOTIDE SEQUENCE [LARGE SCALE GENOMIC DNA]</scope>
    <source>
        <strain evidence="13 14">MWH-EgelM1-30-B4</strain>
    </source>
</reference>
<feature type="binding site" evidence="9">
    <location>
        <position position="15"/>
    </location>
    <ligand>
        <name>NADPH</name>
        <dbReference type="ChEBI" id="CHEBI:57783"/>
    </ligand>
</feature>
<feature type="binding site" evidence="9">
    <location>
        <position position="225"/>
    </location>
    <ligand>
        <name>1-deoxy-D-xylulose 5-phosphate</name>
        <dbReference type="ChEBI" id="CHEBI:57792"/>
    </ligand>
</feature>
<feature type="binding site" evidence="9">
    <location>
        <position position="39"/>
    </location>
    <ligand>
        <name>NADPH</name>
        <dbReference type="ChEBI" id="CHEBI:57783"/>
    </ligand>
</feature>
<dbReference type="GO" id="GO:0016853">
    <property type="term" value="F:isomerase activity"/>
    <property type="evidence" value="ECO:0007669"/>
    <property type="project" value="UniProtKB-KW"/>
</dbReference>
<feature type="binding site" evidence="9">
    <location>
        <position position="126"/>
    </location>
    <ligand>
        <name>NADPH</name>
        <dbReference type="ChEBI" id="CHEBI:57783"/>
    </ligand>
</feature>
<name>A0A210RWG6_9BURK</name>
<dbReference type="PANTHER" id="PTHR30525">
    <property type="entry name" value="1-DEOXY-D-XYLULOSE 5-PHOSPHATE REDUCTOISOMERASE"/>
    <property type="match status" value="1"/>
</dbReference>
<dbReference type="GO" id="GO:0030145">
    <property type="term" value="F:manganese ion binding"/>
    <property type="evidence" value="ECO:0007669"/>
    <property type="project" value="TreeGrafter"/>
</dbReference>
<dbReference type="UniPathway" id="UPA00056">
    <property type="reaction ID" value="UER00092"/>
</dbReference>
<evidence type="ECO:0000256" key="6">
    <source>
        <dbReference type="ARBA" id="ARBA00023211"/>
    </source>
</evidence>
<dbReference type="GO" id="GO:0051484">
    <property type="term" value="P:isopentenyl diphosphate biosynthetic process, methylerythritol 4-phosphate pathway involved in terpenoid biosynthetic process"/>
    <property type="evidence" value="ECO:0007669"/>
    <property type="project" value="TreeGrafter"/>
</dbReference>
<feature type="domain" description="1-deoxy-D-xylulose 5-phosphate reductoisomerase N-terminal" evidence="10">
    <location>
        <begin position="6"/>
        <end position="134"/>
    </location>
</feature>